<evidence type="ECO:0000313" key="5">
    <source>
        <dbReference type="EMBL" id="ARQ99214.1"/>
    </source>
</evidence>
<accession>A0A1X9SSH6</accession>
<evidence type="ECO:0000256" key="2">
    <source>
        <dbReference type="ARBA" id="ARBA00022692"/>
    </source>
</evidence>
<dbReference type="AlphaFoldDB" id="A0A1X9SSH6"/>
<evidence type="ECO:0000256" key="4">
    <source>
        <dbReference type="ARBA" id="ARBA00023136"/>
    </source>
</evidence>
<keyword evidence="3" id="KW-1133">Transmembrane helix</keyword>
<sequence>MDFITWFDIIIIAVVIILGIKGIINGLIKEVFGLIGIIGGVIIASRNANLVGDLISLYIYQLSDSAEFFFGFLLALLVFWFVCLMLGNLLSKMLKMSGLGFVDRLLGFFVGAAKIFLVLAILAAIVSKISVLNQKISPFFEGSKVYPILLSAGQFIMAMDVSKVKESVESGQIVVPELLDSAEGVEENLTKVEQ</sequence>
<evidence type="ECO:0000313" key="6">
    <source>
        <dbReference type="Proteomes" id="UP000194309"/>
    </source>
</evidence>
<dbReference type="PANTHER" id="PTHR36926:SF1">
    <property type="entry name" value="COLICIN V PRODUCTION PROTEIN"/>
    <property type="match status" value="1"/>
</dbReference>
<dbReference type="GO" id="GO:0009403">
    <property type="term" value="P:toxin biosynthetic process"/>
    <property type="evidence" value="ECO:0007669"/>
    <property type="project" value="InterPro"/>
</dbReference>
<protein>
    <submittedName>
        <fullName evidence="5">Membrane protein, CvpA family</fullName>
    </submittedName>
</protein>
<gene>
    <name evidence="5" type="ORF">CIGN_0930</name>
</gene>
<evidence type="ECO:0000256" key="3">
    <source>
        <dbReference type="ARBA" id="ARBA00022989"/>
    </source>
</evidence>
<dbReference type="InterPro" id="IPR052719">
    <property type="entry name" value="CvpA-like"/>
</dbReference>
<dbReference type="Proteomes" id="UP000194309">
    <property type="component" value="Chromosome"/>
</dbReference>
<accession>A0A381DA64</accession>
<dbReference type="EMBL" id="CP018788">
    <property type="protein sequence ID" value="ARQ99214.1"/>
    <property type="molecule type" value="Genomic_DNA"/>
</dbReference>
<evidence type="ECO:0000256" key="1">
    <source>
        <dbReference type="ARBA" id="ARBA00004141"/>
    </source>
</evidence>
<organism evidence="5 6">
    <name type="scientific">Campylobacter devanensis</name>
    <dbReference type="NCBI Taxonomy" id="3161138"/>
    <lineage>
        <taxon>Bacteria</taxon>
        <taxon>Pseudomonadati</taxon>
        <taxon>Campylobacterota</taxon>
        <taxon>Epsilonproteobacteria</taxon>
        <taxon>Campylobacterales</taxon>
        <taxon>Campylobacteraceae</taxon>
        <taxon>Campylobacter</taxon>
    </lineage>
</organism>
<dbReference type="STRING" id="1660064.CIGN_0930"/>
<dbReference type="InterPro" id="IPR003825">
    <property type="entry name" value="Colicin-V_CvpA"/>
</dbReference>
<dbReference type="Pfam" id="PF02674">
    <property type="entry name" value="Colicin_V"/>
    <property type="match status" value="1"/>
</dbReference>
<comment type="subcellular location">
    <subcellularLocation>
        <location evidence="1">Membrane</location>
        <topology evidence="1">Multi-pass membrane protein</topology>
    </subcellularLocation>
</comment>
<keyword evidence="6" id="KW-1185">Reference proteome</keyword>
<keyword evidence="2" id="KW-0812">Transmembrane</keyword>
<reference evidence="5 6" key="1">
    <citation type="journal article" date="2017" name="Genome Biol. Evol.">
        <title>Comparative Genomic Analysis Identifies a Campylobacter Clade Deficient in Selenium Metabolism.</title>
        <authorList>
            <person name="Miller W.G."/>
            <person name="Yee E."/>
            <person name="Lopes B.S."/>
            <person name="Chapman M.H."/>
            <person name="Huynh S."/>
            <person name="Bono J.L."/>
            <person name="Parker C.T."/>
            <person name="Strachan N.J.C."/>
            <person name="Forbes K.J."/>
        </authorList>
    </citation>
    <scope>NUCLEOTIDE SEQUENCE [LARGE SCALE GENOMIC DNA]</scope>
    <source>
        <strain evidence="5 6">NCTC 13003</strain>
    </source>
</reference>
<dbReference type="KEGG" id="cdev:CIGN_0930"/>
<proteinExistence type="predicted"/>
<keyword evidence="4" id="KW-0472">Membrane</keyword>
<dbReference type="PANTHER" id="PTHR36926">
    <property type="entry name" value="COLICIN V PRODUCTION PROTEIN"/>
    <property type="match status" value="1"/>
</dbReference>
<dbReference type="GO" id="GO:0016020">
    <property type="term" value="C:membrane"/>
    <property type="evidence" value="ECO:0007669"/>
    <property type="project" value="UniProtKB-SubCell"/>
</dbReference>
<dbReference type="OrthoDB" id="5334123at2"/>
<name>A0A1X9SSH6_9BACT</name>